<dbReference type="RefSeq" id="WP_255612439.1">
    <property type="nucleotide sequence ID" value="NZ_JAYJJS010000001.1"/>
</dbReference>
<keyword evidence="2" id="KW-1185">Reference proteome</keyword>
<sequence>MPIVAEHCDAQLGTDTNGDVMTVVVVDAGPEATLTKLRDRYAH</sequence>
<comment type="caution">
    <text evidence="1">The sequence shown here is derived from an EMBL/GenBank/DDBJ whole genome shotgun (WGS) entry which is preliminary data.</text>
</comment>
<gene>
    <name evidence="1" type="ORF">KV112_14280</name>
</gene>
<protein>
    <submittedName>
        <fullName evidence="1">Uncharacterized protein</fullName>
    </submittedName>
</protein>
<reference evidence="1 2" key="1">
    <citation type="submission" date="2023-12" db="EMBL/GenBank/DDBJ databases">
        <title>Description of new species of Mycobacterium terrae complex isolated from sewage at the Sao Paulo Zoological Park Foundation in Brazil.</title>
        <authorList>
            <person name="Romagnoli C.L."/>
            <person name="Conceicao E.C."/>
            <person name="Machado E."/>
            <person name="Barreto L.B.P.F."/>
            <person name="Sharma A."/>
            <person name="Silva N.M."/>
            <person name="Marques L.E."/>
            <person name="Juliana M.A."/>
            <person name="Lourenco M.C.S."/>
            <person name="Digiampietri L.A."/>
            <person name="Suffys P.N."/>
            <person name="Viana-Niero C."/>
        </authorList>
    </citation>
    <scope>NUCLEOTIDE SEQUENCE [LARGE SCALE GENOMIC DNA]</scope>
    <source>
        <strain evidence="1 2">MYC123</strain>
    </source>
</reference>
<evidence type="ECO:0000313" key="2">
    <source>
        <dbReference type="Proteomes" id="UP001299046"/>
    </source>
</evidence>
<organism evidence="1 2">
    <name type="scientific">[Mycobacterium] zoologicum</name>
    <dbReference type="NCBI Taxonomy" id="2872311"/>
    <lineage>
        <taxon>Bacteria</taxon>
        <taxon>Bacillati</taxon>
        <taxon>Actinomycetota</taxon>
        <taxon>Actinomycetes</taxon>
        <taxon>Mycobacteriales</taxon>
        <taxon>Mycobacteriaceae</taxon>
        <taxon>Mycolicibacter</taxon>
    </lineage>
</organism>
<proteinExistence type="predicted"/>
<accession>A0ABU5YM24</accession>
<dbReference type="EMBL" id="JAYJJT010000015">
    <property type="protein sequence ID" value="MEB3050891.1"/>
    <property type="molecule type" value="Genomic_DNA"/>
</dbReference>
<name>A0ABU5YM24_9MYCO</name>
<evidence type="ECO:0000313" key="1">
    <source>
        <dbReference type="EMBL" id="MEB3050891.1"/>
    </source>
</evidence>
<dbReference type="Proteomes" id="UP001299046">
    <property type="component" value="Unassembled WGS sequence"/>
</dbReference>